<keyword evidence="2 4" id="KW-0689">Ribosomal protein</keyword>
<dbReference type="GO" id="GO:0006412">
    <property type="term" value="P:translation"/>
    <property type="evidence" value="ECO:0007669"/>
    <property type="project" value="InterPro"/>
</dbReference>
<dbReference type="GO" id="GO:0005840">
    <property type="term" value="C:ribosome"/>
    <property type="evidence" value="ECO:0007669"/>
    <property type="project" value="UniProtKB-KW"/>
</dbReference>
<dbReference type="AlphaFoldDB" id="F2HIH7"/>
<dbReference type="InterPro" id="IPR050522">
    <property type="entry name" value="Ribosomal_protein_eL43"/>
</dbReference>
<dbReference type="InterPro" id="IPR011332">
    <property type="entry name" value="Ribosomal_zn-bd"/>
</dbReference>
<dbReference type="SUPFAM" id="SSF57829">
    <property type="entry name" value="Zn-binding ribosomal proteins"/>
    <property type="match status" value="1"/>
</dbReference>
<sequence length="92" mass="10516">MSKRTTKVNITGKYGVRYGSSIRKQIKNIELTQHQKYKCVFCGKEAIKRMSIGIWKCKKCNQTVAGGAWSFHTQMGLLTRGTLKRLYQAESI</sequence>
<dbReference type="PANTHER" id="PTHR48129">
    <property type="entry name" value="60S RIBOSOMAL PROTEIN L37A"/>
    <property type="match status" value="1"/>
</dbReference>
<evidence type="ECO:0000256" key="3">
    <source>
        <dbReference type="ARBA" id="ARBA00023274"/>
    </source>
</evidence>
<geneLocation type="nucleomorph" evidence="4"/>
<evidence type="ECO:0000256" key="1">
    <source>
        <dbReference type="ARBA" id="ARBA00008672"/>
    </source>
</evidence>
<keyword evidence="3" id="KW-0687">Ribonucleoprotein</keyword>
<keyword evidence="4" id="KW-0542">Nucleomorph</keyword>
<evidence type="ECO:0000313" key="4">
    <source>
        <dbReference type="EMBL" id="AEA39101.1"/>
    </source>
</evidence>
<dbReference type="RefSeq" id="XP_003239999.1">
    <property type="nucleotide sequence ID" value="XM_003239951.1"/>
</dbReference>
<dbReference type="NCBIfam" id="NF003058">
    <property type="entry name" value="PRK03976.1"/>
    <property type="match status" value="1"/>
</dbReference>
<dbReference type="GO" id="GO:0003735">
    <property type="term" value="F:structural constituent of ribosome"/>
    <property type="evidence" value="ECO:0007669"/>
    <property type="project" value="InterPro"/>
</dbReference>
<dbReference type="HAMAP" id="MF_00327">
    <property type="entry name" value="Ribosomal_eL43"/>
    <property type="match status" value="1"/>
</dbReference>
<dbReference type="InterPro" id="IPR011331">
    <property type="entry name" value="Ribosomal_eL37/eL43"/>
</dbReference>
<protein>
    <submittedName>
        <fullName evidence="4">60S ribosomal protein L37A</fullName>
    </submittedName>
</protein>
<accession>F2HIH7</accession>
<reference evidence="4 5" key="1">
    <citation type="journal article" date="2011" name="Genome Biol. Evol.">
        <title>Complete nucleomorph genome sequence of the nonphotosynthetic alga Cryptomonas paramecium reveals a core nucleomorph gene set.</title>
        <authorList>
            <person name="Tanifuji G."/>
            <person name="Onodera N.T."/>
            <person name="Wheeler T.J."/>
            <person name="Dlutek M."/>
            <person name="Donaher N."/>
            <person name="Archibald J.M."/>
        </authorList>
    </citation>
    <scope>NUCLEOTIDE SEQUENCE [LARGE SCALE GENOMIC DNA]</scope>
    <source>
        <strain evidence="4 5">CCAP977/2A</strain>
    </source>
</reference>
<dbReference type="GO" id="GO:1990904">
    <property type="term" value="C:ribonucleoprotein complex"/>
    <property type="evidence" value="ECO:0007669"/>
    <property type="project" value="UniProtKB-KW"/>
</dbReference>
<dbReference type="Pfam" id="PF01780">
    <property type="entry name" value="Ribosomal_L37ae"/>
    <property type="match status" value="1"/>
</dbReference>
<organism evidence="4 5">
    <name type="scientific">Cryptomonas paramaecium</name>
    <dbReference type="NCBI Taxonomy" id="2898"/>
    <lineage>
        <taxon>Eukaryota</taxon>
        <taxon>Cryptophyceae</taxon>
        <taxon>Cryptomonadales</taxon>
        <taxon>Cryptomonadaceae</taxon>
        <taxon>Cryptomonas</taxon>
    </lineage>
</organism>
<dbReference type="Proteomes" id="UP000243423">
    <property type="component" value="Nucleomorph 3"/>
</dbReference>
<dbReference type="InterPro" id="IPR002674">
    <property type="entry name" value="Ribosomal_eL43"/>
</dbReference>
<comment type="similarity">
    <text evidence="1">Belongs to the eukaryotic ribosomal protein eL43 family.</text>
</comment>
<dbReference type="NCBIfam" id="TIGR00280">
    <property type="entry name" value="eL43_euk_arch"/>
    <property type="match status" value="1"/>
</dbReference>
<evidence type="ECO:0000313" key="5">
    <source>
        <dbReference type="Proteomes" id="UP000243423"/>
    </source>
</evidence>
<dbReference type="PANTHER" id="PTHR48129:SF1">
    <property type="entry name" value="LARGE RIBOSOMAL SUBUNIT PROTEIN EL43"/>
    <property type="match status" value="1"/>
</dbReference>
<evidence type="ECO:0000256" key="2">
    <source>
        <dbReference type="ARBA" id="ARBA00022980"/>
    </source>
</evidence>
<dbReference type="EMBL" id="CP002174">
    <property type="protein sequence ID" value="AEA39101.1"/>
    <property type="molecule type" value="Genomic_DNA"/>
</dbReference>
<dbReference type="Gene3D" id="2.20.25.30">
    <property type="match status" value="1"/>
</dbReference>
<name>F2HIH7_9CRYP</name>
<dbReference type="GeneID" id="10447360"/>
<proteinExistence type="inferred from homology"/>
<gene>
    <name evidence="4" type="primary">rpl37A</name>
    <name evidence="4" type="ORF">CPARA_3gp443</name>
</gene>